<organism evidence="2 3">
    <name type="scientific">Strigomonas culicis</name>
    <dbReference type="NCBI Taxonomy" id="28005"/>
    <lineage>
        <taxon>Eukaryota</taxon>
        <taxon>Discoba</taxon>
        <taxon>Euglenozoa</taxon>
        <taxon>Kinetoplastea</taxon>
        <taxon>Metakinetoplastina</taxon>
        <taxon>Trypanosomatida</taxon>
        <taxon>Trypanosomatidae</taxon>
        <taxon>Strigomonadinae</taxon>
        <taxon>Strigomonas</taxon>
    </lineage>
</organism>
<evidence type="ECO:0000313" key="3">
    <source>
        <dbReference type="Proteomes" id="UP000015354"/>
    </source>
</evidence>
<dbReference type="AlphaFoldDB" id="S9V5S4"/>
<dbReference type="Proteomes" id="UP000015354">
    <property type="component" value="Unassembled WGS sequence"/>
</dbReference>
<evidence type="ECO:0000313" key="2">
    <source>
        <dbReference type="EMBL" id="EPY36168.1"/>
    </source>
</evidence>
<dbReference type="InterPro" id="IPR017850">
    <property type="entry name" value="Alkaline_phosphatase_core_sf"/>
</dbReference>
<sequence>MTTAASYPSLAHRVKSVSKGVVAFGTSSLLNAIGTTTGACTQPGVLDMECATKTDSTDSDAVAATGGVTLDCFATSTCNLDDRLARVPTNPTYYTDGTTEARFTRQLRSVFGGLAYLTSTQESALQDTVADNLDGSLFVFHFDQLARRAESTDLPDFQYSASSAPYTGQAYLLDALIGEVTAYLRDRAKAQKENWLVIGVSDHGGSGKSHATGGKADTAIPFFLGTYTASAKGYTKLKPLVHTTSQLDVLPTALRWLDIAPFDNATQAVIDGTNTTYSATVDAQVAARQVFEGKIQGICSSGTYATDCTS</sequence>
<proteinExistence type="predicted"/>
<dbReference type="SUPFAM" id="SSF53649">
    <property type="entry name" value="Alkaline phosphatase-like"/>
    <property type="match status" value="1"/>
</dbReference>
<dbReference type="Pfam" id="PF00884">
    <property type="entry name" value="Sulfatase"/>
    <property type="match status" value="1"/>
</dbReference>
<dbReference type="OrthoDB" id="270206at2759"/>
<comment type="caution">
    <text evidence="2">The sequence shown here is derived from an EMBL/GenBank/DDBJ whole genome shotgun (WGS) entry which is preliminary data.</text>
</comment>
<name>S9V5S4_9TRYP</name>
<protein>
    <recommendedName>
        <fullName evidence="1">Sulfatase N-terminal domain-containing protein</fullName>
    </recommendedName>
</protein>
<dbReference type="InterPro" id="IPR000917">
    <property type="entry name" value="Sulfatase_N"/>
</dbReference>
<keyword evidence="3" id="KW-1185">Reference proteome</keyword>
<reference evidence="2 3" key="1">
    <citation type="journal article" date="2013" name="PLoS ONE">
        <title>Predicting the Proteins of Angomonas deanei, Strigomonas culicis and Their Respective Endosymbionts Reveals New Aspects of the Trypanosomatidae Family.</title>
        <authorList>
            <person name="Motta M.C."/>
            <person name="Martins A.C."/>
            <person name="de Souza S.S."/>
            <person name="Catta-Preta C.M."/>
            <person name="Silva R."/>
            <person name="Klein C.C."/>
            <person name="de Almeida L.G."/>
            <person name="de Lima Cunha O."/>
            <person name="Ciapina L.P."/>
            <person name="Brocchi M."/>
            <person name="Colabardini A.C."/>
            <person name="de Araujo Lima B."/>
            <person name="Machado C.R."/>
            <person name="de Almeida Soares C.M."/>
            <person name="Probst C.M."/>
            <person name="de Menezes C.B."/>
            <person name="Thompson C.E."/>
            <person name="Bartholomeu D.C."/>
            <person name="Gradia D.F."/>
            <person name="Pavoni D.P."/>
            <person name="Grisard E.C."/>
            <person name="Fantinatti-Garboggini F."/>
            <person name="Marchini F.K."/>
            <person name="Rodrigues-Luiz G.F."/>
            <person name="Wagner G."/>
            <person name="Goldman G.H."/>
            <person name="Fietto J.L."/>
            <person name="Elias M.C."/>
            <person name="Goldman M.H."/>
            <person name="Sagot M.F."/>
            <person name="Pereira M."/>
            <person name="Stoco P.H."/>
            <person name="de Mendonca-Neto R.P."/>
            <person name="Teixeira S.M."/>
            <person name="Maciel T.E."/>
            <person name="de Oliveira Mendes T.A."/>
            <person name="Urmenyi T.P."/>
            <person name="de Souza W."/>
            <person name="Schenkman S."/>
            <person name="de Vasconcelos A.T."/>
        </authorList>
    </citation>
    <scope>NUCLEOTIDE SEQUENCE [LARGE SCALE GENOMIC DNA]</scope>
</reference>
<dbReference type="Gene3D" id="3.40.720.10">
    <property type="entry name" value="Alkaline Phosphatase, subunit A"/>
    <property type="match status" value="1"/>
</dbReference>
<feature type="domain" description="Sulfatase N-terminal" evidence="1">
    <location>
        <begin position="161"/>
        <end position="259"/>
    </location>
</feature>
<evidence type="ECO:0000259" key="1">
    <source>
        <dbReference type="Pfam" id="PF00884"/>
    </source>
</evidence>
<accession>S9V5S4</accession>
<gene>
    <name evidence="2" type="ORF">STCU_00721</name>
</gene>
<dbReference type="EMBL" id="ATMH01000721">
    <property type="protein sequence ID" value="EPY36168.1"/>
    <property type="molecule type" value="Genomic_DNA"/>
</dbReference>